<feature type="active site" evidence="7">
    <location>
        <position position="60"/>
    </location>
</feature>
<dbReference type="InterPro" id="IPR029063">
    <property type="entry name" value="SAM-dependent_MTases_sf"/>
</dbReference>
<dbReference type="PANTHER" id="PTHR11579">
    <property type="entry name" value="PROTEIN-L-ISOASPARTATE O-METHYLTRANSFERASE"/>
    <property type="match status" value="1"/>
</dbReference>
<dbReference type="PROSITE" id="PS01279">
    <property type="entry name" value="PCMT"/>
    <property type="match status" value="1"/>
</dbReference>
<dbReference type="SUPFAM" id="SSF53335">
    <property type="entry name" value="S-adenosyl-L-methionine-dependent methyltransferases"/>
    <property type="match status" value="1"/>
</dbReference>
<keyword evidence="3 7" id="KW-0963">Cytoplasm</keyword>
<reference evidence="8" key="1">
    <citation type="submission" date="2021-10" db="EMBL/GenBank/DDBJ databases">
        <title>The complete genome sequence of Leeia sp. TBRC 13508.</title>
        <authorList>
            <person name="Charoenyingcharoen P."/>
            <person name="Yukphan P."/>
        </authorList>
    </citation>
    <scope>NUCLEOTIDE SEQUENCE</scope>
    <source>
        <strain evidence="8">TBRC 13508</strain>
    </source>
</reference>
<protein>
    <recommendedName>
        <fullName evidence="7">Protein-L-isoaspartate O-methyltransferase</fullName>
        <ecNumber evidence="7">2.1.1.77</ecNumber>
    </recommendedName>
    <alternativeName>
        <fullName evidence="7">L-isoaspartyl protein carboxyl methyltransferase</fullName>
    </alternativeName>
    <alternativeName>
        <fullName evidence="7">Protein L-isoaspartyl methyltransferase</fullName>
    </alternativeName>
    <alternativeName>
        <fullName evidence="7">Protein-beta-aspartate methyltransferase</fullName>
        <shortName evidence="7">PIMT</shortName>
    </alternativeName>
</protein>
<evidence type="ECO:0000256" key="1">
    <source>
        <dbReference type="ARBA" id="ARBA00004496"/>
    </source>
</evidence>
<accession>A0ABS8D7Z7</accession>
<dbReference type="PANTHER" id="PTHR11579:SF0">
    <property type="entry name" value="PROTEIN-L-ISOASPARTATE(D-ASPARTATE) O-METHYLTRANSFERASE"/>
    <property type="match status" value="1"/>
</dbReference>
<evidence type="ECO:0000256" key="3">
    <source>
        <dbReference type="ARBA" id="ARBA00022490"/>
    </source>
</evidence>
<dbReference type="CDD" id="cd02440">
    <property type="entry name" value="AdoMet_MTases"/>
    <property type="match status" value="1"/>
</dbReference>
<dbReference type="NCBIfam" id="NF001453">
    <property type="entry name" value="PRK00312.1"/>
    <property type="match status" value="1"/>
</dbReference>
<dbReference type="Gene3D" id="3.40.50.150">
    <property type="entry name" value="Vaccinia Virus protein VP39"/>
    <property type="match status" value="1"/>
</dbReference>
<dbReference type="Proteomes" id="UP001165395">
    <property type="component" value="Unassembled WGS sequence"/>
</dbReference>
<evidence type="ECO:0000256" key="2">
    <source>
        <dbReference type="ARBA" id="ARBA00005369"/>
    </source>
</evidence>
<comment type="subcellular location">
    <subcellularLocation>
        <location evidence="1 7">Cytoplasm</location>
    </subcellularLocation>
</comment>
<evidence type="ECO:0000313" key="9">
    <source>
        <dbReference type="Proteomes" id="UP001165395"/>
    </source>
</evidence>
<comment type="function">
    <text evidence="7">Catalyzes the methyl esterification of L-isoaspartyl residues in peptides and proteins that result from spontaneous decomposition of normal L-aspartyl and L-asparaginyl residues. It plays a role in the repair and/or degradation of damaged proteins.</text>
</comment>
<evidence type="ECO:0000256" key="6">
    <source>
        <dbReference type="ARBA" id="ARBA00022691"/>
    </source>
</evidence>
<dbReference type="Pfam" id="PF01135">
    <property type="entry name" value="PCMT"/>
    <property type="match status" value="1"/>
</dbReference>
<keyword evidence="4 7" id="KW-0489">Methyltransferase</keyword>
<dbReference type="EMBL" id="JAJBZT010000006">
    <property type="protein sequence ID" value="MCB6184320.1"/>
    <property type="molecule type" value="Genomic_DNA"/>
</dbReference>
<organism evidence="8 9">
    <name type="scientific">Leeia speluncae</name>
    <dbReference type="NCBI Taxonomy" id="2884804"/>
    <lineage>
        <taxon>Bacteria</taxon>
        <taxon>Pseudomonadati</taxon>
        <taxon>Pseudomonadota</taxon>
        <taxon>Betaproteobacteria</taxon>
        <taxon>Neisseriales</taxon>
        <taxon>Leeiaceae</taxon>
        <taxon>Leeia</taxon>
    </lineage>
</organism>
<comment type="catalytic activity">
    <reaction evidence="7">
        <text>[protein]-L-isoaspartate + S-adenosyl-L-methionine = [protein]-L-isoaspartate alpha-methyl ester + S-adenosyl-L-homocysteine</text>
        <dbReference type="Rhea" id="RHEA:12705"/>
        <dbReference type="Rhea" id="RHEA-COMP:12143"/>
        <dbReference type="Rhea" id="RHEA-COMP:12144"/>
        <dbReference type="ChEBI" id="CHEBI:57856"/>
        <dbReference type="ChEBI" id="CHEBI:59789"/>
        <dbReference type="ChEBI" id="CHEBI:90596"/>
        <dbReference type="ChEBI" id="CHEBI:90598"/>
        <dbReference type="EC" id="2.1.1.77"/>
    </reaction>
</comment>
<dbReference type="GO" id="GO:0004719">
    <property type="term" value="F:protein-L-isoaspartate (D-aspartate) O-methyltransferase activity"/>
    <property type="evidence" value="ECO:0007669"/>
    <property type="project" value="UniProtKB-EC"/>
</dbReference>
<sequence length="209" mass="23223">MTSQRTRLRMVERLRQQGIADEVVLAVMAELPRHLFVDEALMSRAYDDVSLPLGFGQTISQPYIVAKMTSLLRNGKKLGRVLEIGTGCGYQTSILAKLAKEVYSVERIAPLLDRTRLRLREFKFTNVRLKHADGHLGLPEAAPYDAILMTAAASHVPEELVSQLAPGGRLIMPIGLNEQKLHCFDLTEEGLQQQILEPVKFVPLLPGLG</sequence>
<comment type="caution">
    <text evidence="8">The sequence shown here is derived from an EMBL/GenBank/DDBJ whole genome shotgun (WGS) entry which is preliminary data.</text>
</comment>
<evidence type="ECO:0000256" key="7">
    <source>
        <dbReference type="HAMAP-Rule" id="MF_00090"/>
    </source>
</evidence>
<proteinExistence type="inferred from homology"/>
<evidence type="ECO:0000256" key="5">
    <source>
        <dbReference type="ARBA" id="ARBA00022679"/>
    </source>
</evidence>
<dbReference type="NCBIfam" id="TIGR00080">
    <property type="entry name" value="pimt"/>
    <property type="match status" value="1"/>
</dbReference>
<comment type="similarity">
    <text evidence="2 7">Belongs to the methyltransferase superfamily. L-isoaspartyl/D-aspartyl protein methyltransferase family.</text>
</comment>
<evidence type="ECO:0000256" key="4">
    <source>
        <dbReference type="ARBA" id="ARBA00022603"/>
    </source>
</evidence>
<evidence type="ECO:0000313" key="8">
    <source>
        <dbReference type="EMBL" id="MCB6184320.1"/>
    </source>
</evidence>
<name>A0ABS8D7Z7_9NEIS</name>
<dbReference type="GO" id="GO:0032259">
    <property type="term" value="P:methylation"/>
    <property type="evidence" value="ECO:0007669"/>
    <property type="project" value="UniProtKB-KW"/>
</dbReference>
<keyword evidence="9" id="KW-1185">Reference proteome</keyword>
<keyword evidence="6 7" id="KW-0949">S-adenosyl-L-methionine</keyword>
<dbReference type="EC" id="2.1.1.77" evidence="7"/>
<gene>
    <name evidence="7" type="primary">pcm</name>
    <name evidence="8" type="ORF">LIN78_12270</name>
</gene>
<keyword evidence="5 7" id="KW-0808">Transferase</keyword>
<dbReference type="InterPro" id="IPR000682">
    <property type="entry name" value="PCMT"/>
</dbReference>
<dbReference type="HAMAP" id="MF_00090">
    <property type="entry name" value="PIMT"/>
    <property type="match status" value="1"/>
</dbReference>